<evidence type="ECO:0000313" key="2">
    <source>
        <dbReference type="EMBL" id="MDF9745540.1"/>
    </source>
</evidence>
<dbReference type="Proteomes" id="UP001154061">
    <property type="component" value="Unassembled WGS sequence"/>
</dbReference>
<dbReference type="GO" id="GO:0051259">
    <property type="term" value="P:protein complex oligomerization"/>
    <property type="evidence" value="ECO:0007669"/>
    <property type="project" value="InterPro"/>
</dbReference>
<dbReference type="InterPro" id="IPR036390">
    <property type="entry name" value="WH_DNA-bd_sf"/>
</dbReference>
<accession>A0A9Q4KXT0</accession>
<dbReference type="SUPFAM" id="SSF46785">
    <property type="entry name" value="Winged helix' DNA-binding domain"/>
    <property type="match status" value="1"/>
</dbReference>
<dbReference type="Gene3D" id="1.20.1280.20">
    <property type="entry name" value="HscB, C-terminal domain"/>
    <property type="match status" value="1"/>
</dbReference>
<name>A0A9Q4KXT0_9EURY</name>
<dbReference type="InterPro" id="IPR036386">
    <property type="entry name" value="HscB_C_sf"/>
</dbReference>
<sequence length="189" mass="21627">MAIDTVAETMEPNRLAELGVLGVLAEESADRERVRDRLQHNVGRYWTAGHGALEPAFERLRADEHIVAVSPSGDDGSHRGVEYAITDGGRNRLRELLKEPIPDDDIPTRQPQFMLKLGFLHHLSAAEQTDQLAALADQFERVRDRWVDIKTGHEDAVPDPRGYRRELQELTIRLTETYLEWVNDLQRDR</sequence>
<dbReference type="AlphaFoldDB" id="A0A9Q4KXT0"/>
<organism evidence="2 3">
    <name type="scientific">Natrinema salsiterrestre</name>
    <dbReference type="NCBI Taxonomy" id="2950540"/>
    <lineage>
        <taxon>Archaea</taxon>
        <taxon>Methanobacteriati</taxon>
        <taxon>Methanobacteriota</taxon>
        <taxon>Stenosarchaea group</taxon>
        <taxon>Halobacteria</taxon>
        <taxon>Halobacteriales</taxon>
        <taxon>Natrialbaceae</taxon>
        <taxon>Natrinema</taxon>
    </lineage>
</organism>
<reference evidence="2" key="1">
    <citation type="submission" date="2022-06" db="EMBL/GenBank/DDBJ databases">
        <title>Natrinema sp. a new haloarchaeum isolate from saline soil.</title>
        <authorList>
            <person name="Strakova D."/>
            <person name="Galisteo C."/>
            <person name="Sanchez-Porro C."/>
            <person name="Ventosa A."/>
        </authorList>
    </citation>
    <scope>NUCLEOTIDE SEQUENCE</scope>
    <source>
        <strain evidence="2">S1CR25-10</strain>
    </source>
</reference>
<dbReference type="InterPro" id="IPR036388">
    <property type="entry name" value="WH-like_DNA-bd_sf"/>
</dbReference>
<evidence type="ECO:0000313" key="3">
    <source>
        <dbReference type="Proteomes" id="UP001154061"/>
    </source>
</evidence>
<dbReference type="Gene3D" id="1.10.10.10">
    <property type="entry name" value="Winged helix-like DNA-binding domain superfamily/Winged helix DNA-binding domain"/>
    <property type="match status" value="1"/>
</dbReference>
<gene>
    <name evidence="2" type="ORF">NDI89_08065</name>
</gene>
<protein>
    <submittedName>
        <fullName evidence="2">Helix-turn-helix transcriptional regulator</fullName>
    </submittedName>
</protein>
<dbReference type="EMBL" id="JAMQOT010000002">
    <property type="protein sequence ID" value="MDF9745540.1"/>
    <property type="molecule type" value="Genomic_DNA"/>
</dbReference>
<comment type="caution">
    <text evidence="2">The sequence shown here is derived from an EMBL/GenBank/DDBJ whole genome shotgun (WGS) entry which is preliminary data.</text>
</comment>
<dbReference type="RefSeq" id="WP_277521026.1">
    <property type="nucleotide sequence ID" value="NZ_JAMQOT010000002.1"/>
</dbReference>
<keyword evidence="1" id="KW-0143">Chaperone</keyword>
<keyword evidence="3" id="KW-1185">Reference proteome</keyword>
<proteinExistence type="predicted"/>
<evidence type="ECO:0000256" key="1">
    <source>
        <dbReference type="ARBA" id="ARBA00023186"/>
    </source>
</evidence>